<dbReference type="PATRIC" id="fig|68170.10.peg.8084"/>
<dbReference type="AlphaFoldDB" id="A0A0F0GL36"/>
<dbReference type="EMBL" id="JYJG01000266">
    <property type="protein sequence ID" value="KJK44005.1"/>
    <property type="molecule type" value="Genomic_DNA"/>
</dbReference>
<proteinExistence type="predicted"/>
<dbReference type="Proteomes" id="UP000033393">
    <property type="component" value="Unassembled WGS sequence"/>
</dbReference>
<protein>
    <submittedName>
        <fullName evidence="1">Uncharacterized protein</fullName>
    </submittedName>
</protein>
<reference evidence="1 2" key="1">
    <citation type="submission" date="2015-02" db="EMBL/GenBank/DDBJ databases">
        <authorList>
            <person name="Ju K.-S."/>
            <person name="Doroghazi J.R."/>
            <person name="Metcalf W."/>
        </authorList>
    </citation>
    <scope>NUCLEOTIDE SEQUENCE [LARGE SCALE GENOMIC DNA]</scope>
    <source>
        <strain evidence="1 2">NRRL B-16140</strain>
    </source>
</reference>
<name>A0A0F0GL36_LENAE</name>
<evidence type="ECO:0000313" key="2">
    <source>
        <dbReference type="Proteomes" id="UP000033393"/>
    </source>
</evidence>
<sequence>MRFVHPQVHEGAGHAARAGALVEVARKGAQVADLFIVGHGRLLGSEVYVPAGQRVHFYAHKHTALPLGLGLAALSTAGGTGPVWSAGTARHSVRCRNVAINAMADVERLVFESVVASGTAIFAGDPEVPLPPDGLALCEAPSACRAARAHTCGGWLDVLAGRASDLHFVTCLLDDEDEASARTRHTGEEEARRHRGWRKLVPDALRPGGRHATGPLVTELEETAARFAKLSYADKERTFDSWSNDTKALMRTQRVVEEWTAIRGARTVLAEAGMFSLRAYLLAVSRVEAKICRTDPSVRHAEARANRWLDLWDHAGSARAEKAAAAWADLDAADRLGLTHTEPEMAARLARWITDFPDGMTPQRLAELVHEHNVGILRIAGDGSVLKGAVLGEIVALEPRRILALHDGNGFEVGTGPALRRHVRRATAATADLTVFDLVTGRTVVGAVDEPAAAYLRRLAAVVSAGVAEIQHADLTTLHHQHLLRGVNSGLLEALDRLNHALAHGDSPARHVLVVDDAIGARTKLAGELSQWSHAAYEDITTWWRHVVDFAIAPRDGEVLPQVTMSVLTAFLLTDGTAALAEHVDTLTTELWSAWADRDTARFEEVSQLWHEEVPGAVATVLAELADVPHLMAAAQRDAVTLAGRLQVMGV</sequence>
<comment type="caution">
    <text evidence="1">The sequence shown here is derived from an EMBL/GenBank/DDBJ whole genome shotgun (WGS) entry which is preliminary data.</text>
</comment>
<evidence type="ECO:0000313" key="1">
    <source>
        <dbReference type="EMBL" id="KJK44005.1"/>
    </source>
</evidence>
<gene>
    <name evidence="1" type="ORF">UK23_31145</name>
</gene>
<organism evidence="1 2">
    <name type="scientific">Lentzea aerocolonigenes</name>
    <name type="common">Lechevalieria aerocolonigenes</name>
    <name type="synonym">Saccharothrix aerocolonigenes</name>
    <dbReference type="NCBI Taxonomy" id="68170"/>
    <lineage>
        <taxon>Bacteria</taxon>
        <taxon>Bacillati</taxon>
        <taxon>Actinomycetota</taxon>
        <taxon>Actinomycetes</taxon>
        <taxon>Pseudonocardiales</taxon>
        <taxon>Pseudonocardiaceae</taxon>
        <taxon>Lentzea</taxon>
    </lineage>
</organism>
<accession>A0A0F0GL36</accession>
<keyword evidence="2" id="KW-1185">Reference proteome</keyword>